<dbReference type="Gene3D" id="1.10.3080.10">
    <property type="entry name" value="Clc chloride channel"/>
    <property type="match status" value="1"/>
</dbReference>
<evidence type="ECO:0000313" key="14">
    <source>
        <dbReference type="EMBL" id="GCE30126.1"/>
    </source>
</evidence>
<dbReference type="CDD" id="cd00400">
    <property type="entry name" value="Voltage_gated_ClC"/>
    <property type="match status" value="1"/>
</dbReference>
<dbReference type="InterPro" id="IPR001807">
    <property type="entry name" value="ClC"/>
</dbReference>
<feature type="region of interest" description="Disordered" evidence="11">
    <location>
        <begin position="1"/>
        <end position="25"/>
    </location>
</feature>
<feature type="compositionally biased region" description="Basic and acidic residues" evidence="11">
    <location>
        <begin position="662"/>
        <end position="673"/>
    </location>
</feature>
<evidence type="ECO:0000256" key="11">
    <source>
        <dbReference type="SAM" id="MobiDB-lite"/>
    </source>
</evidence>
<comment type="subcellular location">
    <subcellularLocation>
        <location evidence="1">Membrane</location>
        <topology evidence="1">Multi-pass membrane protein</topology>
    </subcellularLocation>
</comment>
<organism evidence="14 15">
    <name type="scientific">Dictyobacter alpinus</name>
    <dbReference type="NCBI Taxonomy" id="2014873"/>
    <lineage>
        <taxon>Bacteria</taxon>
        <taxon>Bacillati</taxon>
        <taxon>Chloroflexota</taxon>
        <taxon>Ktedonobacteria</taxon>
        <taxon>Ktedonobacterales</taxon>
        <taxon>Dictyobacteraceae</taxon>
        <taxon>Dictyobacter</taxon>
    </lineage>
</organism>
<feature type="transmembrane region" description="Helical" evidence="12">
    <location>
        <begin position="408"/>
        <end position="433"/>
    </location>
</feature>
<evidence type="ECO:0000313" key="15">
    <source>
        <dbReference type="Proteomes" id="UP000287171"/>
    </source>
</evidence>
<feature type="transmembrane region" description="Helical" evidence="12">
    <location>
        <begin position="382"/>
        <end position="401"/>
    </location>
</feature>
<dbReference type="InterPro" id="IPR014743">
    <property type="entry name" value="Cl-channel_core"/>
</dbReference>
<feature type="transmembrane region" description="Helical" evidence="12">
    <location>
        <begin position="61"/>
        <end position="89"/>
    </location>
</feature>
<evidence type="ECO:0000256" key="4">
    <source>
        <dbReference type="ARBA" id="ARBA00022989"/>
    </source>
</evidence>
<dbReference type="AlphaFoldDB" id="A0A402BFL5"/>
<feature type="transmembrane region" description="Helical" evidence="12">
    <location>
        <begin position="439"/>
        <end position="460"/>
    </location>
</feature>
<feature type="compositionally biased region" description="Low complexity" evidence="11">
    <location>
        <begin position="1"/>
        <end position="21"/>
    </location>
</feature>
<dbReference type="InterPro" id="IPR050368">
    <property type="entry name" value="ClC-type_chloride_channel"/>
</dbReference>
<reference evidence="15" key="1">
    <citation type="submission" date="2018-12" db="EMBL/GenBank/DDBJ databases">
        <title>Tengunoibacter tsumagoiensis gen. nov., sp. nov., Dictyobacter kobayashii sp. nov., D. alpinus sp. nov., and D. joshuensis sp. nov. and description of Dictyobacteraceae fam. nov. within the order Ktedonobacterales isolated from Tengu-no-mugimeshi.</title>
        <authorList>
            <person name="Wang C.M."/>
            <person name="Zheng Y."/>
            <person name="Sakai Y."/>
            <person name="Toyoda A."/>
            <person name="Minakuchi Y."/>
            <person name="Abe K."/>
            <person name="Yokota A."/>
            <person name="Yabe S."/>
        </authorList>
    </citation>
    <scope>NUCLEOTIDE SEQUENCE [LARGE SCALE GENOMIC DNA]</scope>
    <source>
        <strain evidence="15">Uno16</strain>
    </source>
</reference>
<dbReference type="Pfam" id="PF00571">
    <property type="entry name" value="CBS"/>
    <property type="match status" value="2"/>
</dbReference>
<dbReference type="PROSITE" id="PS51371">
    <property type="entry name" value="CBS"/>
    <property type="match status" value="2"/>
</dbReference>
<accession>A0A402BFL5</accession>
<dbReference type="OrthoDB" id="9812438at2"/>
<evidence type="ECO:0000256" key="8">
    <source>
        <dbReference type="ARBA" id="ARBA00023214"/>
    </source>
</evidence>
<dbReference type="SUPFAM" id="SSF54631">
    <property type="entry name" value="CBS-domain pair"/>
    <property type="match status" value="1"/>
</dbReference>
<dbReference type="RefSeq" id="WP_126630282.1">
    <property type="nucleotide sequence ID" value="NZ_BIFT01000002.1"/>
</dbReference>
<keyword evidence="9" id="KW-0407">Ion channel</keyword>
<dbReference type="SMART" id="SM00116">
    <property type="entry name" value="CBS"/>
    <property type="match status" value="2"/>
</dbReference>
<keyword evidence="4 12" id="KW-1133">Transmembrane helix</keyword>
<dbReference type="Gene3D" id="3.10.580.10">
    <property type="entry name" value="CBS-domain"/>
    <property type="match status" value="2"/>
</dbReference>
<keyword evidence="3 12" id="KW-0812">Transmembrane</keyword>
<gene>
    <name evidence="14" type="ORF">KDA_56100</name>
</gene>
<evidence type="ECO:0000256" key="5">
    <source>
        <dbReference type="ARBA" id="ARBA00023065"/>
    </source>
</evidence>
<keyword evidence="5" id="KW-0406">Ion transport</keyword>
<keyword evidence="15" id="KW-1185">Reference proteome</keyword>
<dbReference type="InterPro" id="IPR046342">
    <property type="entry name" value="CBS_dom_sf"/>
</dbReference>
<proteinExistence type="predicted"/>
<dbReference type="GO" id="GO:0005254">
    <property type="term" value="F:chloride channel activity"/>
    <property type="evidence" value="ECO:0007669"/>
    <property type="project" value="UniProtKB-KW"/>
</dbReference>
<evidence type="ECO:0000256" key="10">
    <source>
        <dbReference type="PROSITE-ProRule" id="PRU00703"/>
    </source>
</evidence>
<dbReference type="Proteomes" id="UP000287171">
    <property type="component" value="Unassembled WGS sequence"/>
</dbReference>
<protein>
    <submittedName>
        <fullName evidence="14">Chloride channel protein</fullName>
    </submittedName>
</protein>
<dbReference type="SUPFAM" id="SSF81340">
    <property type="entry name" value="Clc chloride channel"/>
    <property type="match status" value="1"/>
</dbReference>
<keyword evidence="8" id="KW-0868">Chloride</keyword>
<feature type="transmembrane region" description="Helical" evidence="12">
    <location>
        <begin position="358"/>
        <end position="376"/>
    </location>
</feature>
<feature type="transmembrane region" description="Helical" evidence="12">
    <location>
        <begin position="109"/>
        <end position="129"/>
    </location>
</feature>
<keyword evidence="6 12" id="KW-0472">Membrane</keyword>
<feature type="domain" description="CBS" evidence="13">
    <location>
        <begin position="565"/>
        <end position="624"/>
    </location>
</feature>
<evidence type="ECO:0000256" key="3">
    <source>
        <dbReference type="ARBA" id="ARBA00022692"/>
    </source>
</evidence>
<feature type="domain" description="CBS" evidence="13">
    <location>
        <begin position="494"/>
        <end position="555"/>
    </location>
</feature>
<feature type="region of interest" description="Disordered" evidence="11">
    <location>
        <begin position="650"/>
        <end position="673"/>
    </location>
</feature>
<feature type="transmembrane region" description="Helical" evidence="12">
    <location>
        <begin position="282"/>
        <end position="306"/>
    </location>
</feature>
<dbReference type="PANTHER" id="PTHR43427:SF6">
    <property type="entry name" value="CHLORIDE CHANNEL PROTEIN CLC-E"/>
    <property type="match status" value="1"/>
</dbReference>
<dbReference type="Pfam" id="PF00654">
    <property type="entry name" value="Voltage_CLC"/>
    <property type="match status" value="1"/>
</dbReference>
<keyword evidence="2" id="KW-0813">Transport</keyword>
<evidence type="ECO:0000259" key="13">
    <source>
        <dbReference type="PROSITE" id="PS51371"/>
    </source>
</evidence>
<dbReference type="EMBL" id="BIFT01000002">
    <property type="protein sequence ID" value="GCE30126.1"/>
    <property type="molecule type" value="Genomic_DNA"/>
</dbReference>
<evidence type="ECO:0000256" key="9">
    <source>
        <dbReference type="ARBA" id="ARBA00023303"/>
    </source>
</evidence>
<dbReference type="InterPro" id="IPR000644">
    <property type="entry name" value="CBS_dom"/>
</dbReference>
<keyword evidence="10" id="KW-0129">CBS domain</keyword>
<name>A0A402BFL5_9CHLR</name>
<dbReference type="PANTHER" id="PTHR43427">
    <property type="entry name" value="CHLORIDE CHANNEL PROTEIN CLC-E"/>
    <property type="match status" value="1"/>
</dbReference>
<sequence>MTQKKSSSFTPQSPSTPPGSSHEQTISHHRGLWQTLRQKAGQWGNAESLGKLGDFTTSPRVIIISLLALIIGILGAFVALALLKLIGIFTNLFFFQRWRTDLVSPAGNHLGPLVIIVPVIGALIIGVMARYGSERIRGHGIPEAIESILINGSRIQPRVAILKPLSSAISIGSGGPFGAEGPIIMTGGAVGSMIAQLFHLTSAERKTLLVAGAVAGMSATFASPVAAVLLAVELLLFEWKPRSMVPVAIASATAAIMRRYLMGEGPLFPVPHHPLFIGPQGILGCVVAGILAGGMAMLLTVAVYAAEDAFQHLPIHWMWWPAIGGLGIGIGGFIFPQALGVGYDTIQSLLQGNISTQLILGVLLVKSLIWAFSLGSGTSGGVLAPLLMMGGALGGLESLVLPNEGLGFWPLISMAAILGGTMRSPFTGIIFALELTHDINVLLPLLVACTIAHGFTVLFMRRSILTEKISRRGYHLTREYATDPLEILFVRDVMRTTVVALSAKMQQHELAQLFATSPIQHSQRLYPVIDANQDLKGVLTANNLHTFIQEKEKQEGGGPLLAQTVKPDPVVCYLDEPLRIVVYRMAETNLTVLPVVERGQSHKLVGLVSLTDLLKARVRNLHEERSRERVLHLSTLFSAGQNTQTVDETVAPALDQGDPEEVQEKVRNESTQA</sequence>
<keyword evidence="7" id="KW-0869">Chloride channel</keyword>
<evidence type="ECO:0000256" key="1">
    <source>
        <dbReference type="ARBA" id="ARBA00004141"/>
    </source>
</evidence>
<feature type="transmembrane region" description="Helical" evidence="12">
    <location>
        <begin position="318"/>
        <end position="346"/>
    </location>
</feature>
<evidence type="ECO:0000256" key="2">
    <source>
        <dbReference type="ARBA" id="ARBA00022448"/>
    </source>
</evidence>
<comment type="caution">
    <text evidence="14">The sequence shown here is derived from an EMBL/GenBank/DDBJ whole genome shotgun (WGS) entry which is preliminary data.</text>
</comment>
<dbReference type="GO" id="GO:0034707">
    <property type="term" value="C:chloride channel complex"/>
    <property type="evidence" value="ECO:0007669"/>
    <property type="project" value="UniProtKB-KW"/>
</dbReference>
<dbReference type="PRINTS" id="PR00762">
    <property type="entry name" value="CLCHANNEL"/>
</dbReference>
<evidence type="ECO:0000256" key="12">
    <source>
        <dbReference type="SAM" id="Phobius"/>
    </source>
</evidence>
<feature type="transmembrane region" description="Helical" evidence="12">
    <location>
        <begin position="208"/>
        <end position="232"/>
    </location>
</feature>
<evidence type="ECO:0000256" key="7">
    <source>
        <dbReference type="ARBA" id="ARBA00023173"/>
    </source>
</evidence>
<dbReference type="CDD" id="cd02205">
    <property type="entry name" value="CBS_pair_SF"/>
    <property type="match status" value="1"/>
</dbReference>
<evidence type="ECO:0000256" key="6">
    <source>
        <dbReference type="ARBA" id="ARBA00023136"/>
    </source>
</evidence>